<dbReference type="Pfam" id="PF04185">
    <property type="entry name" value="Phosphoesterase"/>
    <property type="match status" value="1"/>
</dbReference>
<dbReference type="AlphaFoldDB" id="A0A7V4XTT3"/>
<accession>A0A7V4XTT3</accession>
<dbReference type="Gene3D" id="3.40.720.10">
    <property type="entry name" value="Alkaline Phosphatase, subunit A"/>
    <property type="match status" value="2"/>
</dbReference>
<evidence type="ECO:0000313" key="3">
    <source>
        <dbReference type="EMBL" id="HGY95017.1"/>
    </source>
</evidence>
<name>A0A7V4XTT3_9BACT</name>
<dbReference type="PANTHER" id="PTHR31956">
    <property type="entry name" value="NON-SPECIFIC PHOSPHOLIPASE C4-RELATED"/>
    <property type="match status" value="1"/>
</dbReference>
<reference evidence="3" key="1">
    <citation type="journal article" date="2020" name="mSystems">
        <title>Genome- and Community-Level Interaction Insights into Carbon Utilization and Element Cycling Functions of Hydrothermarchaeota in Hydrothermal Sediment.</title>
        <authorList>
            <person name="Zhou Z."/>
            <person name="Liu Y."/>
            <person name="Xu W."/>
            <person name="Pan J."/>
            <person name="Luo Z.H."/>
            <person name="Li M."/>
        </authorList>
    </citation>
    <scope>NUCLEOTIDE SEQUENCE [LARGE SCALE GENOMIC DNA]</scope>
    <source>
        <strain evidence="3">SpSt-855</strain>
    </source>
</reference>
<protein>
    <submittedName>
        <fullName evidence="3">Phosphoesterase</fullName>
    </submittedName>
</protein>
<gene>
    <name evidence="3" type="ORF">ENW50_10110</name>
</gene>
<comment type="caution">
    <text evidence="3">The sequence shown here is derived from an EMBL/GenBank/DDBJ whole genome shotgun (WGS) entry which is preliminary data.</text>
</comment>
<dbReference type="InterPro" id="IPR007312">
    <property type="entry name" value="Phosphoesterase"/>
</dbReference>
<evidence type="ECO:0000256" key="2">
    <source>
        <dbReference type="SAM" id="SignalP"/>
    </source>
</evidence>
<organism evidence="3">
    <name type="scientific">Acidobacterium capsulatum</name>
    <dbReference type="NCBI Taxonomy" id="33075"/>
    <lineage>
        <taxon>Bacteria</taxon>
        <taxon>Pseudomonadati</taxon>
        <taxon>Acidobacteriota</taxon>
        <taxon>Terriglobia</taxon>
        <taxon>Terriglobales</taxon>
        <taxon>Acidobacteriaceae</taxon>
        <taxon>Acidobacterium</taxon>
    </lineage>
</organism>
<keyword evidence="1" id="KW-0378">Hydrolase</keyword>
<evidence type="ECO:0000256" key="1">
    <source>
        <dbReference type="ARBA" id="ARBA00022801"/>
    </source>
</evidence>
<feature type="chain" id="PRO_5031304946" evidence="2">
    <location>
        <begin position="21"/>
        <end position="556"/>
    </location>
</feature>
<dbReference type="InterPro" id="IPR017850">
    <property type="entry name" value="Alkaline_phosphatase_core_sf"/>
</dbReference>
<keyword evidence="2" id="KW-0732">Signal</keyword>
<feature type="signal peptide" evidence="2">
    <location>
        <begin position="1"/>
        <end position="20"/>
    </location>
</feature>
<proteinExistence type="predicted"/>
<dbReference type="PANTHER" id="PTHR31956:SF1">
    <property type="entry name" value="NON-SPECIFIC PHOSPHOLIPASE C1"/>
    <property type="match status" value="1"/>
</dbReference>
<dbReference type="GO" id="GO:0042578">
    <property type="term" value="F:phosphoric ester hydrolase activity"/>
    <property type="evidence" value="ECO:0007669"/>
    <property type="project" value="UniProtKB-ARBA"/>
</dbReference>
<sequence length="556" mass="60709">MAILAGAMLLSSGATCFAGATPAPQTEQQIIANLRAHVHHVFVVYQENRSFDSYFGSFPGVDNLATAEARAHGFRQWDAIGHQWITPFLLHAADTADADHSRLALLTKTDHGKMDKYVSFEEENLVNVSMASPQYAEQVGMLTMAHEDCSTIPFLWMYAHHFTIYDHIFQAMDGASTPGNIELIAAQTGQTEAARHPDRAFKSIFGTGDPVVNDANPAFGPYAFPYQADGALQIDQTYATLMLTLKGREATEAKKDSDDIKEDVSELARLNHNAVPWGWYQEGFGDGKGNHHPAYIPHHNSPQYFGYIRENPKMWMGEHDLLDFFTVIQKQELPDKSVSIIKGGYKNPFGWKPANPAASNILGDDDHPGYSDSQLSESLVAKVVNAVAHSPYWKSSAIIVLWDDSEGFYDHVPPPQFEECPDKEPCGDGPRVPLILISPYARSGGVDSNAGDQGSFAKFLDVLFQLPPLGSLPDEKPYLPEGPRDTNPRLSNLIGGFDPARLAGEKALIPASEAEIPASVVNHFPPSMTCKDTGVTPVVIPGGSLTPPKGFTNPIP</sequence>
<dbReference type="EMBL" id="DTKL01000063">
    <property type="protein sequence ID" value="HGY95017.1"/>
    <property type="molecule type" value="Genomic_DNA"/>
</dbReference>